<gene>
    <name evidence="2" type="ordered locus">Daro_1853</name>
</gene>
<dbReference type="eggNOG" id="ENOG5032RKY">
    <property type="taxonomic scope" value="Bacteria"/>
</dbReference>
<evidence type="ECO:0000313" key="2">
    <source>
        <dbReference type="EMBL" id="AAZ46599.1"/>
    </source>
</evidence>
<dbReference type="AlphaFoldDB" id="Q47EY2"/>
<dbReference type="InterPro" id="IPR022016">
    <property type="entry name" value="DUF3597"/>
</dbReference>
<dbReference type="HOGENOM" id="CLU_114097_0_0_4"/>
<evidence type="ECO:0000259" key="1">
    <source>
        <dbReference type="Pfam" id="PF12200"/>
    </source>
</evidence>
<organism evidence="2">
    <name type="scientific">Dechloromonas aromatica (strain RCB)</name>
    <dbReference type="NCBI Taxonomy" id="159087"/>
    <lineage>
        <taxon>Bacteria</taxon>
        <taxon>Pseudomonadati</taxon>
        <taxon>Pseudomonadota</taxon>
        <taxon>Betaproteobacteria</taxon>
        <taxon>Rhodocyclales</taxon>
        <taxon>Azonexaceae</taxon>
        <taxon>Dechloromonas</taxon>
    </lineage>
</organism>
<proteinExistence type="predicted"/>
<accession>Q47EY2</accession>
<feature type="domain" description="DUF3597" evidence="1">
    <location>
        <begin position="46"/>
        <end position="165"/>
    </location>
</feature>
<dbReference type="SUPFAM" id="SSF158634">
    <property type="entry name" value="RPA2825-like"/>
    <property type="match status" value="1"/>
</dbReference>
<dbReference type="EMBL" id="CP000089">
    <property type="protein sequence ID" value="AAZ46599.1"/>
    <property type="molecule type" value="Genomic_DNA"/>
</dbReference>
<sequence length="169" mass="18418">MLVIVKKASYKFTELVLEWSYYQPLPGICFAEHLFNRPFRRNRMGIFSNILAKLGFGDDKTDVLAEAAPAAVDAPVTAVPVAISAIDVVAKLEALASAHAEKLNWKVSIVDLLKLLGLDSSLAVRKELATELGCPAEKMGDSAQMNMWLHKTVLQKLAENGGNIPAELL</sequence>
<dbReference type="Pfam" id="PF12200">
    <property type="entry name" value="DUF3597"/>
    <property type="match status" value="1"/>
</dbReference>
<protein>
    <recommendedName>
        <fullName evidence="1">DUF3597 domain-containing protein</fullName>
    </recommendedName>
</protein>
<dbReference type="STRING" id="159087.Daro_1853"/>
<dbReference type="KEGG" id="dar:Daro_1853"/>
<name>Q47EY2_DECAR</name>
<reference evidence="2" key="1">
    <citation type="submission" date="2005-08" db="EMBL/GenBank/DDBJ databases">
        <title>Complete sequence of Dechloromonas aromatica RCB.</title>
        <authorList>
            <person name="Salinero K.K."/>
            <person name="Copeland A."/>
            <person name="Lucas S."/>
            <person name="Lapidus A."/>
            <person name="Barry K."/>
            <person name="Detter J.C."/>
            <person name="Glavina T."/>
            <person name="Hammon N."/>
            <person name="Israni S."/>
            <person name="Pitluck S."/>
            <person name="Di Bartolo G."/>
            <person name="Trong S."/>
            <person name="Schmutz J."/>
            <person name="Larimer F."/>
            <person name="Land M."/>
            <person name="Ivanova N."/>
            <person name="Richardson P."/>
        </authorList>
    </citation>
    <scope>NUCLEOTIDE SEQUENCE</scope>
    <source>
        <strain evidence="2">RCB</strain>
    </source>
</reference>